<organism evidence="2 3">
    <name type="scientific">Heterodera trifolii</name>
    <dbReference type="NCBI Taxonomy" id="157864"/>
    <lineage>
        <taxon>Eukaryota</taxon>
        <taxon>Metazoa</taxon>
        <taxon>Ecdysozoa</taxon>
        <taxon>Nematoda</taxon>
        <taxon>Chromadorea</taxon>
        <taxon>Rhabditida</taxon>
        <taxon>Tylenchina</taxon>
        <taxon>Tylenchomorpha</taxon>
        <taxon>Tylenchoidea</taxon>
        <taxon>Heteroderidae</taxon>
        <taxon>Heteroderinae</taxon>
        <taxon>Heterodera</taxon>
    </lineage>
</organism>
<name>A0ABD2KQA4_9BILA</name>
<keyword evidence="3" id="KW-1185">Reference proteome</keyword>
<evidence type="ECO:0000313" key="2">
    <source>
        <dbReference type="EMBL" id="KAL3105121.1"/>
    </source>
</evidence>
<dbReference type="AlphaFoldDB" id="A0ABD2KQA4"/>
<dbReference type="InterPro" id="IPR020568">
    <property type="entry name" value="Ribosomal_Su5_D2-typ_SF"/>
</dbReference>
<dbReference type="InterPro" id="IPR027417">
    <property type="entry name" value="P-loop_NTPase"/>
</dbReference>
<dbReference type="Gene3D" id="3.40.50.300">
    <property type="entry name" value="P-loop containing nucleotide triphosphate hydrolases"/>
    <property type="match status" value="1"/>
</dbReference>
<comment type="caution">
    <text evidence="2">The sequence shown here is derived from an EMBL/GenBank/DDBJ whole genome shotgun (WGS) entry which is preliminary data.</text>
</comment>
<dbReference type="InterPro" id="IPR008269">
    <property type="entry name" value="Lon_proteolytic"/>
</dbReference>
<dbReference type="Pfam" id="PF05362">
    <property type="entry name" value="Lon_C"/>
    <property type="match status" value="1"/>
</dbReference>
<dbReference type="EMBL" id="JBICBT010000691">
    <property type="protein sequence ID" value="KAL3105121.1"/>
    <property type="molecule type" value="Genomic_DNA"/>
</dbReference>
<dbReference type="InterPro" id="IPR014721">
    <property type="entry name" value="Ribsml_uS5_D2-typ_fold_subgr"/>
</dbReference>
<dbReference type="SUPFAM" id="SSF52540">
    <property type="entry name" value="P-loop containing nucleoside triphosphate hydrolases"/>
    <property type="match status" value="1"/>
</dbReference>
<evidence type="ECO:0000313" key="3">
    <source>
        <dbReference type="Proteomes" id="UP001620626"/>
    </source>
</evidence>
<dbReference type="Gene3D" id="3.30.230.10">
    <property type="match status" value="1"/>
</dbReference>
<dbReference type="SUPFAM" id="SSF54211">
    <property type="entry name" value="Ribosomal protein S5 domain 2-like"/>
    <property type="match status" value="1"/>
</dbReference>
<protein>
    <recommendedName>
        <fullName evidence="1">Lon proteolytic domain-containing protein</fullName>
    </recommendedName>
</protein>
<accession>A0ABD2KQA4</accession>
<sequence>MLYNLLDNDRLLLNDEFEIWKAALRWADQKCRQNGIECSSGNHRSVVSATLSRLVDVLGNGYVSPNLCSYVIMDEADKMFDMGFELRSRHQPHWAKCRSPADLFPQIPQHHWPVLQDSSEHYAPAIGCNRCRHVTYGDITIVPVGRRYDANAWDGILCAYMHATWLAEVAGNDFFVHNKVTVQIVPRDHRPISGPSGAAAMLCALMSLATGRLCRADTSVTAGLGCATHQLAGVGGLRPKMEAVRDARLGRLLMAEVNAVEWNALSAVVKGEAYVLIAKETVSVHHDDLTVLGRTYSLEAWDGFFAAYVHANTLTTVAGSLFIDAKITLQLHPRDNRLGIVFWDGSTSRAAVNKAKPNSTSLNRRNAWDGFSQRTSTRTCLRPSHEAG</sequence>
<dbReference type="PROSITE" id="PS00039">
    <property type="entry name" value="DEAD_ATP_HELICASE"/>
    <property type="match status" value="1"/>
</dbReference>
<dbReference type="Proteomes" id="UP001620626">
    <property type="component" value="Unassembled WGS sequence"/>
</dbReference>
<reference evidence="2 3" key="1">
    <citation type="submission" date="2024-10" db="EMBL/GenBank/DDBJ databases">
        <authorList>
            <person name="Kim D."/>
        </authorList>
    </citation>
    <scope>NUCLEOTIDE SEQUENCE [LARGE SCALE GENOMIC DNA]</scope>
    <source>
        <strain evidence="2">BH-2024</strain>
    </source>
</reference>
<dbReference type="InterPro" id="IPR000629">
    <property type="entry name" value="RNA-helicase_DEAD-box_CS"/>
</dbReference>
<gene>
    <name evidence="2" type="ORF">niasHT_028793</name>
</gene>
<evidence type="ECO:0000259" key="1">
    <source>
        <dbReference type="Pfam" id="PF05362"/>
    </source>
</evidence>
<proteinExistence type="predicted"/>
<feature type="domain" description="Lon proteolytic" evidence="1">
    <location>
        <begin position="167"/>
        <end position="283"/>
    </location>
</feature>